<evidence type="ECO:0008006" key="3">
    <source>
        <dbReference type="Google" id="ProtNLM"/>
    </source>
</evidence>
<organism evidence="2">
    <name type="scientific">Rhizopus microsporus var. microsporus</name>
    <dbReference type="NCBI Taxonomy" id="86635"/>
    <lineage>
        <taxon>Eukaryota</taxon>
        <taxon>Fungi</taxon>
        <taxon>Fungi incertae sedis</taxon>
        <taxon>Mucoromycota</taxon>
        <taxon>Mucoromycotina</taxon>
        <taxon>Mucoromycetes</taxon>
        <taxon>Mucorales</taxon>
        <taxon>Mucorineae</taxon>
        <taxon>Rhizopodaceae</taxon>
        <taxon>Rhizopus</taxon>
    </lineage>
</organism>
<dbReference type="Proteomes" id="UP000242414">
    <property type="component" value="Unassembled WGS sequence"/>
</dbReference>
<feature type="transmembrane region" description="Helical" evidence="1">
    <location>
        <begin position="12"/>
        <end position="32"/>
    </location>
</feature>
<dbReference type="VEuPathDB" id="FungiDB:BCV72DRAFT_303400"/>
<name>A0A1X0R9I0_RHIZD</name>
<feature type="transmembrane region" description="Helical" evidence="1">
    <location>
        <begin position="130"/>
        <end position="149"/>
    </location>
</feature>
<keyword evidence="1" id="KW-0472">Membrane</keyword>
<gene>
    <name evidence="2" type="ORF">BCV72DRAFT_303400</name>
</gene>
<keyword evidence="1" id="KW-0812">Transmembrane</keyword>
<feature type="transmembrane region" description="Helical" evidence="1">
    <location>
        <begin position="71"/>
        <end position="95"/>
    </location>
</feature>
<dbReference type="OrthoDB" id="2279810at2759"/>
<reference evidence="2" key="1">
    <citation type="journal article" date="2016" name="Proc. Natl. Acad. Sci. U.S.A.">
        <title>Lipid metabolic changes in an early divergent fungus govern the establishment of a mutualistic symbiosis with endobacteria.</title>
        <authorList>
            <person name="Lastovetsky O.A."/>
            <person name="Gaspar M.L."/>
            <person name="Mondo S.J."/>
            <person name="LaButti K.M."/>
            <person name="Sandor L."/>
            <person name="Grigoriev I.V."/>
            <person name="Henry S.A."/>
            <person name="Pawlowska T.E."/>
        </authorList>
    </citation>
    <scope>NUCLEOTIDE SEQUENCE [LARGE SCALE GENOMIC DNA]</scope>
    <source>
        <strain evidence="2">ATCC 52814</strain>
    </source>
</reference>
<feature type="transmembrane region" description="Helical" evidence="1">
    <location>
        <begin position="169"/>
        <end position="201"/>
    </location>
</feature>
<dbReference type="AlphaFoldDB" id="A0A1X0R9I0"/>
<evidence type="ECO:0000256" key="1">
    <source>
        <dbReference type="SAM" id="Phobius"/>
    </source>
</evidence>
<evidence type="ECO:0000313" key="2">
    <source>
        <dbReference type="EMBL" id="ORE08727.1"/>
    </source>
</evidence>
<sequence>MANHKRSLSTKLGLLLGFLGMTGLVLTILSLLPLNVYSIYSSINALIDLVKFEHDRTEKWSFSTFSVNAKLYSIFLVGVILSATLVILFTLIACVSRKRSNYNYNQEQISIEANNYKQYQQQYKHNGSSWFIRISGFTIILQLSFGLFGTHLKYVVKSDTSVIPLQVQYNTFICLAIIWINYLSLTIFLFVLFLASCFILMGAKKEQQEQQQHQQQQQNLERQPLLL</sequence>
<keyword evidence="1" id="KW-1133">Transmembrane helix</keyword>
<dbReference type="EMBL" id="KV921884">
    <property type="protein sequence ID" value="ORE08727.1"/>
    <property type="molecule type" value="Genomic_DNA"/>
</dbReference>
<accession>A0A1X0R9I0</accession>
<proteinExistence type="predicted"/>
<protein>
    <recommendedName>
        <fullName evidence="3">Transmembrane protein</fullName>
    </recommendedName>
</protein>